<evidence type="ECO:0000256" key="8">
    <source>
        <dbReference type="ARBA" id="ARBA00023012"/>
    </source>
</evidence>
<dbReference type="KEGG" id="cfm:BJL90_21070"/>
<dbReference type="NCBIfam" id="TIGR00254">
    <property type="entry name" value="GGDEF"/>
    <property type="match status" value="1"/>
</dbReference>
<dbReference type="CDD" id="cd01949">
    <property type="entry name" value="GGDEF"/>
    <property type="match status" value="1"/>
</dbReference>
<keyword evidence="12" id="KW-1133">Transmembrane helix</keyword>
<evidence type="ECO:0000313" key="18">
    <source>
        <dbReference type="Proteomes" id="UP000177894"/>
    </source>
</evidence>
<dbReference type="FunFam" id="1.10.287.130:FF:000001">
    <property type="entry name" value="Two-component sensor histidine kinase"/>
    <property type="match status" value="1"/>
</dbReference>
<dbReference type="PROSITE" id="PS50109">
    <property type="entry name" value="HIS_KIN"/>
    <property type="match status" value="1"/>
</dbReference>
<evidence type="ECO:0000256" key="5">
    <source>
        <dbReference type="ARBA" id="ARBA00022553"/>
    </source>
</evidence>
<dbReference type="Proteomes" id="UP000192478">
    <property type="component" value="Chromosome"/>
</dbReference>
<dbReference type="Proteomes" id="UP000177894">
    <property type="component" value="Chromosome"/>
</dbReference>
<dbReference type="InterPro" id="IPR003661">
    <property type="entry name" value="HisK_dim/P_dom"/>
</dbReference>
<feature type="domain" description="GGDEF" evidence="15">
    <location>
        <begin position="853"/>
        <end position="986"/>
    </location>
</feature>
<organism evidence="17 19">
    <name type="scientific">Clostridium formicaceticum</name>
    <dbReference type="NCBI Taxonomy" id="1497"/>
    <lineage>
        <taxon>Bacteria</taxon>
        <taxon>Bacillati</taxon>
        <taxon>Bacillota</taxon>
        <taxon>Clostridia</taxon>
        <taxon>Eubacteriales</taxon>
        <taxon>Clostridiaceae</taxon>
        <taxon>Clostridium</taxon>
    </lineage>
</organism>
<dbReference type="EMBL" id="CP020559">
    <property type="protein sequence ID" value="ARE88785.1"/>
    <property type="molecule type" value="Genomic_DNA"/>
</dbReference>
<dbReference type="PROSITE" id="PS50110">
    <property type="entry name" value="RESPONSE_REGULATORY"/>
    <property type="match status" value="1"/>
</dbReference>
<evidence type="ECO:0000313" key="19">
    <source>
        <dbReference type="Proteomes" id="UP000192478"/>
    </source>
</evidence>
<evidence type="ECO:0000259" key="13">
    <source>
        <dbReference type="PROSITE" id="PS50109"/>
    </source>
</evidence>
<dbReference type="CDD" id="cd17574">
    <property type="entry name" value="REC_OmpR"/>
    <property type="match status" value="1"/>
</dbReference>
<keyword evidence="18" id="KW-1185">Reference proteome</keyword>
<proteinExistence type="inferred from homology"/>
<evidence type="ECO:0000256" key="6">
    <source>
        <dbReference type="ARBA" id="ARBA00022679"/>
    </source>
</evidence>
<dbReference type="InterPro" id="IPR000160">
    <property type="entry name" value="GGDEF_dom"/>
</dbReference>
<gene>
    <name evidence="17" type="primary">rpfC_2</name>
    <name evidence="16" type="ORF">BJL90_21070</name>
    <name evidence="17" type="ORF">CLFO_31910</name>
</gene>
<dbReference type="InterPro" id="IPR036097">
    <property type="entry name" value="HisK_dim/P_sf"/>
</dbReference>
<dbReference type="PROSITE" id="PS50887">
    <property type="entry name" value="GGDEF"/>
    <property type="match status" value="1"/>
</dbReference>
<dbReference type="InterPro" id="IPR001789">
    <property type="entry name" value="Sig_transdc_resp-reg_receiver"/>
</dbReference>
<dbReference type="PANTHER" id="PTHR43047:SF72">
    <property type="entry name" value="OSMOSENSING HISTIDINE PROTEIN KINASE SLN1"/>
    <property type="match status" value="1"/>
</dbReference>
<dbReference type="SUPFAM" id="SSF55874">
    <property type="entry name" value="ATPase domain of HSP90 chaperone/DNA topoisomerase II/histidine kinase"/>
    <property type="match status" value="1"/>
</dbReference>
<feature type="transmembrane region" description="Helical" evidence="12">
    <location>
        <begin position="337"/>
        <end position="354"/>
    </location>
</feature>
<keyword evidence="12" id="KW-0472">Membrane</keyword>
<dbReference type="GO" id="GO:0000155">
    <property type="term" value="F:phosphorelay sensor kinase activity"/>
    <property type="evidence" value="ECO:0007669"/>
    <property type="project" value="InterPro"/>
</dbReference>
<evidence type="ECO:0000256" key="12">
    <source>
        <dbReference type="SAM" id="Phobius"/>
    </source>
</evidence>
<dbReference type="SUPFAM" id="SSF52172">
    <property type="entry name" value="CheY-like"/>
    <property type="match status" value="1"/>
</dbReference>
<dbReference type="FunFam" id="3.30.70.270:FF:000001">
    <property type="entry name" value="Diguanylate cyclase domain protein"/>
    <property type="match status" value="1"/>
</dbReference>
<feature type="transmembrane region" description="Helical" evidence="12">
    <location>
        <begin position="18"/>
        <end position="35"/>
    </location>
</feature>
<dbReference type="InterPro" id="IPR003594">
    <property type="entry name" value="HATPase_dom"/>
</dbReference>
<feature type="modified residue" description="4-aspartylphosphate" evidence="11">
    <location>
        <position position="747"/>
    </location>
</feature>
<reference evidence="17 19" key="2">
    <citation type="submission" date="2017-03" db="EMBL/GenBank/DDBJ databases">
        <title>Complete sequence of Clostridium formicaceticum DSM 92.</title>
        <authorList>
            <person name="Poehlein A."/>
            <person name="Karl M."/>
            <person name="Bengelsdorf F.R."/>
            <person name="Duerre P."/>
            <person name="Daniel R."/>
        </authorList>
    </citation>
    <scope>NUCLEOTIDE SEQUENCE [LARGE SCALE GENOMIC DNA]</scope>
    <source>
        <strain evidence="17 19">DSM 92</strain>
    </source>
</reference>
<dbReference type="SUPFAM" id="SSF55073">
    <property type="entry name" value="Nucleotide cyclase"/>
    <property type="match status" value="1"/>
</dbReference>
<protein>
    <recommendedName>
        <fullName evidence="10">Circadian input-output histidine kinase CikA</fullName>
        <ecNumber evidence="3">2.7.13.3</ecNumber>
    </recommendedName>
    <alternativeName>
        <fullName evidence="4">Stage 0 sporulation protein A homolog</fullName>
    </alternativeName>
</protein>
<dbReference type="Pfam" id="PF00512">
    <property type="entry name" value="HisKA"/>
    <property type="match status" value="1"/>
</dbReference>
<dbReference type="InterPro" id="IPR036890">
    <property type="entry name" value="HATPase_C_sf"/>
</dbReference>
<dbReference type="GO" id="GO:0009927">
    <property type="term" value="F:histidine phosphotransfer kinase activity"/>
    <property type="evidence" value="ECO:0007669"/>
    <property type="project" value="TreeGrafter"/>
</dbReference>
<keyword evidence="12" id="KW-0812">Transmembrane</keyword>
<accession>A0AAC9WIK7</accession>
<evidence type="ECO:0000256" key="11">
    <source>
        <dbReference type="PROSITE-ProRule" id="PRU00169"/>
    </source>
</evidence>
<dbReference type="Gene3D" id="1.10.287.130">
    <property type="match status" value="1"/>
</dbReference>
<dbReference type="FunFam" id="3.30.565.10:FF:000010">
    <property type="entry name" value="Sensor histidine kinase RcsC"/>
    <property type="match status" value="1"/>
</dbReference>
<dbReference type="CDD" id="cd16922">
    <property type="entry name" value="HATPase_EvgS-ArcB-TorS-like"/>
    <property type="match status" value="1"/>
</dbReference>
<feature type="transmembrane region" description="Helical" evidence="12">
    <location>
        <begin position="391"/>
        <end position="413"/>
    </location>
</feature>
<keyword evidence="6 17" id="KW-0808">Transferase</keyword>
<evidence type="ECO:0000259" key="15">
    <source>
        <dbReference type="PROSITE" id="PS50887"/>
    </source>
</evidence>
<dbReference type="InterPro" id="IPR043128">
    <property type="entry name" value="Rev_trsase/Diguanyl_cyclase"/>
</dbReference>
<evidence type="ECO:0000256" key="2">
    <source>
        <dbReference type="ARBA" id="ARBA00006402"/>
    </source>
</evidence>
<dbReference type="InterPro" id="IPR004358">
    <property type="entry name" value="Sig_transdc_His_kin-like_C"/>
</dbReference>
<dbReference type="SMART" id="SM00448">
    <property type="entry name" value="REC"/>
    <property type="match status" value="1"/>
</dbReference>
<dbReference type="InterPro" id="IPR011006">
    <property type="entry name" value="CheY-like_superfamily"/>
</dbReference>
<dbReference type="SMART" id="SM00388">
    <property type="entry name" value="HisKA"/>
    <property type="match status" value="1"/>
</dbReference>
<dbReference type="Gene3D" id="3.40.50.2300">
    <property type="match status" value="1"/>
</dbReference>
<dbReference type="SMART" id="SM00387">
    <property type="entry name" value="HATPase_c"/>
    <property type="match status" value="1"/>
</dbReference>
<feature type="domain" description="Response regulatory" evidence="14">
    <location>
        <begin position="698"/>
        <end position="814"/>
    </location>
</feature>
<evidence type="ECO:0000313" key="16">
    <source>
        <dbReference type="EMBL" id="AOY78134.1"/>
    </source>
</evidence>
<dbReference type="PANTHER" id="PTHR43047">
    <property type="entry name" value="TWO-COMPONENT HISTIDINE PROTEIN KINASE"/>
    <property type="match status" value="1"/>
</dbReference>
<dbReference type="Pfam" id="PF00990">
    <property type="entry name" value="GGDEF"/>
    <property type="match status" value="1"/>
</dbReference>
<dbReference type="CDD" id="cd00082">
    <property type="entry name" value="HisKA"/>
    <property type="match status" value="1"/>
</dbReference>
<feature type="transmembrane region" description="Helical" evidence="12">
    <location>
        <begin position="276"/>
        <end position="300"/>
    </location>
</feature>
<keyword evidence="7" id="KW-0418">Kinase</keyword>
<evidence type="ECO:0000256" key="3">
    <source>
        <dbReference type="ARBA" id="ARBA00012438"/>
    </source>
</evidence>
<dbReference type="Pfam" id="PF07695">
    <property type="entry name" value="7TMR-DISM_7TM"/>
    <property type="match status" value="1"/>
</dbReference>
<dbReference type="AlphaFoldDB" id="A0AAC9WIK7"/>
<evidence type="ECO:0000259" key="14">
    <source>
        <dbReference type="PROSITE" id="PS50110"/>
    </source>
</evidence>
<evidence type="ECO:0000313" key="17">
    <source>
        <dbReference type="EMBL" id="ARE88785.1"/>
    </source>
</evidence>
<dbReference type="InterPro" id="IPR005467">
    <property type="entry name" value="His_kinase_dom"/>
</dbReference>
<feature type="transmembrane region" description="Helical" evidence="12">
    <location>
        <begin position="312"/>
        <end position="331"/>
    </location>
</feature>
<dbReference type="Gene3D" id="3.30.70.270">
    <property type="match status" value="1"/>
</dbReference>
<comment type="catalytic activity">
    <reaction evidence="1">
        <text>ATP + protein L-histidine = ADP + protein N-phospho-L-histidine.</text>
        <dbReference type="EC" id="2.7.13.3"/>
    </reaction>
</comment>
<feature type="transmembrane region" description="Helical" evidence="12">
    <location>
        <begin position="217"/>
        <end position="237"/>
    </location>
</feature>
<evidence type="ECO:0000256" key="4">
    <source>
        <dbReference type="ARBA" id="ARBA00018672"/>
    </source>
</evidence>
<evidence type="ECO:0000256" key="7">
    <source>
        <dbReference type="ARBA" id="ARBA00022777"/>
    </source>
</evidence>
<feature type="domain" description="Histidine kinase" evidence="13">
    <location>
        <begin position="444"/>
        <end position="662"/>
    </location>
</feature>
<name>A0AAC9WIK7_9CLOT</name>
<dbReference type="InterPro" id="IPR011623">
    <property type="entry name" value="7TMR_DISM_rcpt_extracell_dom1"/>
</dbReference>
<dbReference type="RefSeq" id="WP_070972782.1">
    <property type="nucleotide sequence ID" value="NZ_CP017603.1"/>
</dbReference>
<dbReference type="PRINTS" id="PR00344">
    <property type="entry name" value="BCTRLSENSOR"/>
</dbReference>
<reference evidence="16 18" key="1">
    <citation type="submission" date="2016-10" db="EMBL/GenBank/DDBJ databases">
        <title>Complete Genome Sequence of Acetogen Clostridium formicoaceticum ATCC 27076.</title>
        <authorList>
            <person name="Bao T."/>
            <person name="Cheng C."/>
            <person name="Zhao J."/>
            <person name="Yang S.-T."/>
            <person name="Wang J."/>
            <person name="Wang M."/>
        </authorList>
    </citation>
    <scope>NUCLEOTIDE SEQUENCE [LARGE SCALE GENOMIC DNA]</scope>
    <source>
        <strain evidence="16 18">ATCC 27076</strain>
    </source>
</reference>
<sequence>MLKIQDRWDQFYDLYDKYIAYLVLISCFAGLFMMFTKMQYISADANIPPAQKGMLDISNLDYEQQGFIELKGEWELYHNQLLDDADFAKRRDELEISDYINLPGETIRGAGYSTYRLRIKSQNMQHLDLGIFLPYSLTSYRLIINKKVISETAGFNSKNERAEGIKNKIFHIGSMPEEFEIILNVLNEGDHVVNDPIYLGEYSRILAKHTNNLLRDMFLFSAMIVLGLYHTVLYLFLPKKKYAMFFGMLCIVMAVRTFVTSYSVVITNFIDIGFCLFHYVNYVGGIFGVIYLCNFIHSLFPNEFSNKVLKSIKGYSLLKLMIFIAIPYYQFNYLKNLTNALILMSSLYCTFVLIRAAIKRREGAKIMLIGMFFATIALINDILYVNKMPSLMTFYGLSTFSIVSLAFILALILSKIFANAFVSVEGLSKKLLSLNELKDEFLANTSHELRTPLNGIIGITESLVEGAAGEVTDAVKKNLFIISASARRLSNLVNDILDYSKLKHSDIKLSLGTINLYELIETILTVFKMTQKRDCVLIKNQISKDIPNVYADEDRLQQIMYNLLGNAVKFTKQGEISVDAEVKRNFVQVIVKDTGIGIPHDKTEKIFESFEQIDTSTSRQHSGTGLGLSITKKLVELHGGEITCESIEGKGSKFIFTLPISSHILEKDKETKSVLKRQFLLEQTAVSLEKQEDKDKAKILVVDDETINIQVLVNQLTLNNYYIVTALSGEEALKLIDEIDLDLVILDVMMPGMSGYQVCEKIREKYSLIELPVLMLTANSQLSKICMGFECGANDYIVKPFEKQELLARIKTLITMKNAIKQSAIDPLTGIFNRRRMSELAELIFNQYREENKVFSIVMLDIDNFKKINDKYGHAVGDHVIIELVSRCKEVLRSTDIFGRYGGEEFSLILPNTALHNAVKVAEKIRVNISKKPVKIEENKEIYFTISSGVAQAAKTTESIEEIYMMADKALYKAKEGGKNRVEIML</sequence>
<dbReference type="InterPro" id="IPR029787">
    <property type="entry name" value="Nucleotide_cyclase"/>
</dbReference>
<dbReference type="SUPFAM" id="SSF47384">
    <property type="entry name" value="Homodimeric domain of signal transducing histidine kinase"/>
    <property type="match status" value="1"/>
</dbReference>
<dbReference type="Pfam" id="PF02518">
    <property type="entry name" value="HATPase_c"/>
    <property type="match status" value="1"/>
</dbReference>
<dbReference type="EMBL" id="CP017603">
    <property type="protein sequence ID" value="AOY78134.1"/>
    <property type="molecule type" value="Genomic_DNA"/>
</dbReference>
<feature type="transmembrane region" description="Helical" evidence="12">
    <location>
        <begin position="366"/>
        <end position="385"/>
    </location>
</feature>
<dbReference type="Pfam" id="PF00072">
    <property type="entry name" value="Response_reg"/>
    <property type="match status" value="1"/>
</dbReference>
<evidence type="ECO:0000256" key="9">
    <source>
        <dbReference type="ARBA" id="ARBA00024867"/>
    </source>
</evidence>
<comment type="function">
    <text evidence="9">May play the central regulatory role in sporulation. It may be an element of the effector pathway responsible for the activation of sporulation genes in response to nutritional stress. Spo0A may act in concert with spo0H (a sigma factor) to control the expression of some genes that are critical to the sporulation process.</text>
</comment>
<dbReference type="SMART" id="SM00267">
    <property type="entry name" value="GGDEF"/>
    <property type="match status" value="1"/>
</dbReference>
<dbReference type="EC" id="2.7.13.3" evidence="3"/>
<feature type="transmembrane region" description="Helical" evidence="12">
    <location>
        <begin position="244"/>
        <end position="270"/>
    </location>
</feature>
<dbReference type="GO" id="GO:0005886">
    <property type="term" value="C:plasma membrane"/>
    <property type="evidence" value="ECO:0007669"/>
    <property type="project" value="TreeGrafter"/>
</dbReference>
<keyword evidence="8" id="KW-0902">Two-component regulatory system</keyword>
<evidence type="ECO:0000256" key="10">
    <source>
        <dbReference type="ARBA" id="ARBA00074306"/>
    </source>
</evidence>
<evidence type="ECO:0000256" key="1">
    <source>
        <dbReference type="ARBA" id="ARBA00000085"/>
    </source>
</evidence>
<dbReference type="Gene3D" id="3.30.565.10">
    <property type="entry name" value="Histidine kinase-like ATPase, C-terminal domain"/>
    <property type="match status" value="1"/>
</dbReference>
<comment type="similarity">
    <text evidence="2">In the N-terminal section; belongs to the phytochrome family.</text>
</comment>
<keyword evidence="5 11" id="KW-0597">Phosphoprotein</keyword>